<dbReference type="AlphaFoldDB" id="A0A0E0E268"/>
<evidence type="ECO:0000313" key="1">
    <source>
        <dbReference type="EnsemblPlants" id="OMERI06G16890.1"/>
    </source>
</evidence>
<proteinExistence type="predicted"/>
<organism evidence="1">
    <name type="scientific">Oryza meridionalis</name>
    <dbReference type="NCBI Taxonomy" id="40149"/>
    <lineage>
        <taxon>Eukaryota</taxon>
        <taxon>Viridiplantae</taxon>
        <taxon>Streptophyta</taxon>
        <taxon>Embryophyta</taxon>
        <taxon>Tracheophyta</taxon>
        <taxon>Spermatophyta</taxon>
        <taxon>Magnoliopsida</taxon>
        <taxon>Liliopsida</taxon>
        <taxon>Poales</taxon>
        <taxon>Poaceae</taxon>
        <taxon>BOP clade</taxon>
        <taxon>Oryzoideae</taxon>
        <taxon>Oryzeae</taxon>
        <taxon>Oryzinae</taxon>
        <taxon>Oryza</taxon>
    </lineage>
</organism>
<evidence type="ECO:0000313" key="2">
    <source>
        <dbReference type="Proteomes" id="UP000008021"/>
    </source>
</evidence>
<dbReference type="Proteomes" id="UP000008021">
    <property type="component" value="Chromosome 6"/>
</dbReference>
<dbReference type="Gramene" id="OMERI06G16890.1">
    <property type="protein sequence ID" value="OMERI06G16890.1"/>
    <property type="gene ID" value="OMERI06G16890"/>
</dbReference>
<reference evidence="1" key="2">
    <citation type="submission" date="2018-05" db="EMBL/GenBank/DDBJ databases">
        <title>OmerRS3 (Oryza meridionalis Reference Sequence Version 3).</title>
        <authorList>
            <person name="Zhang J."/>
            <person name="Kudrna D."/>
            <person name="Lee S."/>
            <person name="Talag J."/>
            <person name="Welchert J."/>
            <person name="Wing R.A."/>
        </authorList>
    </citation>
    <scope>NUCLEOTIDE SEQUENCE [LARGE SCALE GENOMIC DNA]</scope>
    <source>
        <strain evidence="1">cv. OR44</strain>
    </source>
</reference>
<dbReference type="EnsemblPlants" id="OMERI06G16890.1">
    <property type="protein sequence ID" value="OMERI06G16890.1"/>
    <property type="gene ID" value="OMERI06G16890"/>
</dbReference>
<keyword evidence="2" id="KW-1185">Reference proteome</keyword>
<reference evidence="1" key="1">
    <citation type="submission" date="2015-04" db="UniProtKB">
        <authorList>
            <consortium name="EnsemblPlants"/>
        </authorList>
    </citation>
    <scope>IDENTIFICATION</scope>
</reference>
<name>A0A0E0E268_9ORYZ</name>
<accession>A0A0E0E268</accession>
<protein>
    <submittedName>
        <fullName evidence="1">Uncharacterized protein</fullName>
    </submittedName>
</protein>
<sequence>MALTDLTNKSLLHNSQPPQALSLLLAVLKIDAMIPSSSGLLIVLSLSLAYKTDERKSLWIS</sequence>
<dbReference type="HOGENOM" id="CLU_2926598_0_0_1"/>